<proteinExistence type="predicted"/>
<dbReference type="EMBL" id="JOKG01000004">
    <property type="protein sequence ID" value="KEQ12728.1"/>
    <property type="molecule type" value="Genomic_DNA"/>
</dbReference>
<keyword evidence="1" id="KW-1133">Transmembrane helix</keyword>
<dbReference type="SUPFAM" id="SSF103481">
    <property type="entry name" value="Multidrug resistance efflux transporter EmrE"/>
    <property type="match status" value="1"/>
</dbReference>
<dbReference type="InterPro" id="IPR000620">
    <property type="entry name" value="EamA_dom"/>
</dbReference>
<dbReference type="GO" id="GO:0016020">
    <property type="term" value="C:membrane"/>
    <property type="evidence" value="ECO:0007669"/>
    <property type="project" value="InterPro"/>
</dbReference>
<evidence type="ECO:0000313" key="4">
    <source>
        <dbReference type="Proteomes" id="UP000028006"/>
    </source>
</evidence>
<dbReference type="AlphaFoldDB" id="A0A081N2Q5"/>
<keyword evidence="1" id="KW-0812">Transmembrane</keyword>
<protein>
    <recommendedName>
        <fullName evidence="2">EamA domain-containing protein</fullName>
    </recommendedName>
</protein>
<keyword evidence="4" id="KW-1185">Reference proteome</keyword>
<feature type="transmembrane region" description="Helical" evidence="1">
    <location>
        <begin position="21"/>
        <end position="44"/>
    </location>
</feature>
<keyword evidence="1" id="KW-0472">Membrane</keyword>
<dbReference type="eggNOG" id="COG0697">
    <property type="taxonomic scope" value="Bacteria"/>
</dbReference>
<accession>A0A081N2Q5</accession>
<feature type="domain" description="EamA" evidence="2">
    <location>
        <begin position="1"/>
        <end position="67"/>
    </location>
</feature>
<feature type="transmembrane region" description="Helical" evidence="1">
    <location>
        <begin position="50"/>
        <end position="68"/>
    </location>
</feature>
<name>A0A081N2Q5_9GAMM</name>
<organism evidence="3 4">
    <name type="scientific">Endozoicomonas montiporae</name>
    <dbReference type="NCBI Taxonomy" id="1027273"/>
    <lineage>
        <taxon>Bacteria</taxon>
        <taxon>Pseudomonadati</taxon>
        <taxon>Pseudomonadota</taxon>
        <taxon>Gammaproteobacteria</taxon>
        <taxon>Oceanospirillales</taxon>
        <taxon>Endozoicomonadaceae</taxon>
        <taxon>Endozoicomonas</taxon>
    </lineage>
</organism>
<evidence type="ECO:0000313" key="3">
    <source>
        <dbReference type="EMBL" id="KEQ12728.1"/>
    </source>
</evidence>
<dbReference type="Proteomes" id="UP000028006">
    <property type="component" value="Unassembled WGS sequence"/>
</dbReference>
<dbReference type="Gene3D" id="1.10.3730.20">
    <property type="match status" value="1"/>
</dbReference>
<dbReference type="Pfam" id="PF00892">
    <property type="entry name" value="EamA"/>
    <property type="match status" value="1"/>
</dbReference>
<gene>
    <name evidence="3" type="ORF">GZ77_19875</name>
</gene>
<reference evidence="3 4" key="1">
    <citation type="submission" date="2014-06" db="EMBL/GenBank/DDBJ databases">
        <title>Whole Genome Sequences of Three Symbiotic Endozoicomonas Bacteria.</title>
        <authorList>
            <person name="Neave M.J."/>
            <person name="Apprill A."/>
            <person name="Voolstra C.R."/>
        </authorList>
    </citation>
    <scope>NUCLEOTIDE SEQUENCE [LARGE SCALE GENOMIC DNA]</scope>
    <source>
        <strain evidence="3 4">LMG 24815</strain>
    </source>
</reference>
<dbReference type="InterPro" id="IPR037185">
    <property type="entry name" value="EmrE-like"/>
</dbReference>
<evidence type="ECO:0000259" key="2">
    <source>
        <dbReference type="Pfam" id="PF00892"/>
    </source>
</evidence>
<comment type="caution">
    <text evidence="3">The sequence shown here is derived from an EMBL/GenBank/DDBJ whole genome shotgun (WGS) entry which is preliminary data.</text>
</comment>
<evidence type="ECO:0000256" key="1">
    <source>
        <dbReference type="SAM" id="Phobius"/>
    </source>
</evidence>
<sequence length="78" mass="8291">MGVFGTVCAFLLYYQGIQALGVVRAGAFINLIPVSTLMLALLILNEDIDASIMIGTIITIFGIFLVNSQQKAAIGTNQ</sequence>